<evidence type="ECO:0000256" key="1">
    <source>
        <dbReference type="ARBA" id="ARBA00022884"/>
    </source>
</evidence>
<dbReference type="EMBL" id="JADFTS010000007">
    <property type="protein sequence ID" value="KAF9598211.1"/>
    <property type="molecule type" value="Genomic_DNA"/>
</dbReference>
<keyword evidence="1" id="KW-0694">RNA-binding</keyword>
<dbReference type="GO" id="GO:0001680">
    <property type="term" value="P:tRNA 3'-terminal CCA addition"/>
    <property type="evidence" value="ECO:0007669"/>
    <property type="project" value="TreeGrafter"/>
</dbReference>
<gene>
    <name evidence="2" type="ORF">IFM89_025908</name>
</gene>
<dbReference type="GO" id="GO:0052929">
    <property type="term" value="F:ATP:3'-cytidine-cytidine-tRNA adenylyltransferase activity"/>
    <property type="evidence" value="ECO:0007669"/>
    <property type="project" value="TreeGrafter"/>
</dbReference>
<comment type="caution">
    <text evidence="2">The sequence shown here is derived from an EMBL/GenBank/DDBJ whole genome shotgun (WGS) entry which is preliminary data.</text>
</comment>
<reference evidence="2 3" key="1">
    <citation type="submission" date="2020-10" db="EMBL/GenBank/DDBJ databases">
        <title>The Coptis chinensis genome and diversification of protoberbering-type alkaloids.</title>
        <authorList>
            <person name="Wang B."/>
            <person name="Shu S."/>
            <person name="Song C."/>
            <person name="Liu Y."/>
        </authorList>
    </citation>
    <scope>NUCLEOTIDE SEQUENCE [LARGE SCALE GENOMIC DNA]</scope>
    <source>
        <strain evidence="2">HL-2020</strain>
        <tissue evidence="2">Leaf</tissue>
    </source>
</reference>
<proteinExistence type="predicted"/>
<sequence>MLSSCEDDPLLCLKVGLYSLSVTCAGLDKKLELYRRVESTIVELGRLIDSVWAMKPLVGGKEIMKVLQLKDGNDQVGKWVNRLVKWELSYPSGTKQEYL</sequence>
<accession>A0A835LST0</accession>
<dbReference type="PANTHER" id="PTHR13734:SF5">
    <property type="entry name" value="CCA TRNA NUCLEOTIDYLTRANSFERASE, MITOCHONDRIAL"/>
    <property type="match status" value="1"/>
</dbReference>
<dbReference type="AlphaFoldDB" id="A0A835LST0"/>
<name>A0A835LST0_9MAGN</name>
<protein>
    <submittedName>
        <fullName evidence="2">Uncharacterized protein</fullName>
    </submittedName>
</protein>
<dbReference type="OrthoDB" id="445712at2759"/>
<evidence type="ECO:0000313" key="3">
    <source>
        <dbReference type="Proteomes" id="UP000631114"/>
    </source>
</evidence>
<dbReference type="Proteomes" id="UP000631114">
    <property type="component" value="Unassembled WGS sequence"/>
</dbReference>
<dbReference type="PANTHER" id="PTHR13734">
    <property type="entry name" value="TRNA-NUCLEOTIDYLTRANSFERASE"/>
    <property type="match status" value="1"/>
</dbReference>
<dbReference type="GO" id="GO:0003723">
    <property type="term" value="F:RNA binding"/>
    <property type="evidence" value="ECO:0007669"/>
    <property type="project" value="UniProtKB-KW"/>
</dbReference>
<evidence type="ECO:0000313" key="2">
    <source>
        <dbReference type="EMBL" id="KAF9598211.1"/>
    </source>
</evidence>
<keyword evidence="3" id="KW-1185">Reference proteome</keyword>
<organism evidence="2 3">
    <name type="scientific">Coptis chinensis</name>
    <dbReference type="NCBI Taxonomy" id="261450"/>
    <lineage>
        <taxon>Eukaryota</taxon>
        <taxon>Viridiplantae</taxon>
        <taxon>Streptophyta</taxon>
        <taxon>Embryophyta</taxon>
        <taxon>Tracheophyta</taxon>
        <taxon>Spermatophyta</taxon>
        <taxon>Magnoliopsida</taxon>
        <taxon>Ranunculales</taxon>
        <taxon>Ranunculaceae</taxon>
        <taxon>Coptidoideae</taxon>
        <taxon>Coptis</taxon>
    </lineage>
</organism>
<dbReference type="GO" id="GO:0052927">
    <property type="term" value="F:CC tRNA cytidylyltransferase activity"/>
    <property type="evidence" value="ECO:0007669"/>
    <property type="project" value="TreeGrafter"/>
</dbReference>